<accession>A0A5N6NGN9</accession>
<dbReference type="AlphaFoldDB" id="A0A5N6NGN9"/>
<dbReference type="Proteomes" id="UP000326396">
    <property type="component" value="Linkage Group LG2"/>
</dbReference>
<keyword evidence="2" id="KW-1185">Reference proteome</keyword>
<reference evidence="1 2" key="1">
    <citation type="submission" date="2019-05" db="EMBL/GenBank/DDBJ databases">
        <title>Mikania micrantha, genome provides insights into the molecular mechanism of rapid growth.</title>
        <authorList>
            <person name="Liu B."/>
        </authorList>
    </citation>
    <scope>NUCLEOTIDE SEQUENCE [LARGE SCALE GENOMIC DNA]</scope>
    <source>
        <strain evidence="1">NLD-2019</strain>
        <tissue evidence="1">Leaf</tissue>
    </source>
</reference>
<name>A0A5N6NGN9_9ASTR</name>
<dbReference type="OrthoDB" id="18042at2759"/>
<dbReference type="EMBL" id="SZYD01000012">
    <property type="protein sequence ID" value="KAD4586098.1"/>
    <property type="molecule type" value="Genomic_DNA"/>
</dbReference>
<evidence type="ECO:0000313" key="1">
    <source>
        <dbReference type="EMBL" id="KAD4586098.1"/>
    </source>
</evidence>
<protein>
    <submittedName>
        <fullName evidence="1">Uncharacterized protein</fullName>
    </submittedName>
</protein>
<gene>
    <name evidence="1" type="ORF">E3N88_23699</name>
</gene>
<proteinExistence type="predicted"/>
<organism evidence="1 2">
    <name type="scientific">Mikania micrantha</name>
    <name type="common">bitter vine</name>
    <dbReference type="NCBI Taxonomy" id="192012"/>
    <lineage>
        <taxon>Eukaryota</taxon>
        <taxon>Viridiplantae</taxon>
        <taxon>Streptophyta</taxon>
        <taxon>Embryophyta</taxon>
        <taxon>Tracheophyta</taxon>
        <taxon>Spermatophyta</taxon>
        <taxon>Magnoliopsida</taxon>
        <taxon>eudicotyledons</taxon>
        <taxon>Gunneridae</taxon>
        <taxon>Pentapetalae</taxon>
        <taxon>asterids</taxon>
        <taxon>campanulids</taxon>
        <taxon>Asterales</taxon>
        <taxon>Asteraceae</taxon>
        <taxon>Asteroideae</taxon>
        <taxon>Heliantheae alliance</taxon>
        <taxon>Eupatorieae</taxon>
        <taxon>Mikania</taxon>
    </lineage>
</organism>
<comment type="caution">
    <text evidence="1">The sequence shown here is derived from an EMBL/GenBank/DDBJ whole genome shotgun (WGS) entry which is preliminary data.</text>
</comment>
<evidence type="ECO:0000313" key="2">
    <source>
        <dbReference type="Proteomes" id="UP000326396"/>
    </source>
</evidence>
<sequence length="194" mass="22474">MSHENHPSIALKSILEKDKWCSKVIAAEHMKTNFQEREVVVAGEGVKEVIETTSIHRESQFNRHFSNLGLPDIRRDRPTMGLQEVGAYLKLDKTEAMLQPLTMHGEDFPPLSNLYDDGVYRNIHYNRPTMVHELGAYQTPDKRSNWFRPWLCQEDYFLHVSTSRNAVVLEHLGQHIMTFGQEKESHYVIAVADE</sequence>